<dbReference type="Proteomes" id="UP000266313">
    <property type="component" value="Chromosome"/>
</dbReference>
<protein>
    <recommendedName>
        <fullName evidence="2">MEMO1 family protein sS8_5589</fullName>
    </recommendedName>
</protein>
<sequence length="261" mass="28664">MTNIRRPAVAGLFYPDDEPRLRKMVREFLQDADTAGPLPKAIIAPHAGYIYSGPIAASAYALLREGRDLIRRVILVGPSHRIGFHGIAVSHSDSYATPLGNIPIDRTAIEKILDLPFVKRLDEAHSLEHSLEVHLPFLQTVLDRFELLPLVTGFASPSQVTAVLERLSDGSETMTVISSDLSHYHDYATARRLDRATSAAIERLRPENIGDESACGRVALNGLLYYALRNGLTARTLDLRNSGDTAGGKDRVVGYGSYVFE</sequence>
<dbReference type="AlphaFoldDB" id="A0A286P4D0"/>
<keyword evidence="3" id="KW-0223">Dioxygenase</keyword>
<organism evidence="3 4">
    <name type="scientific">Methylocaldum marinum</name>
    <dbReference type="NCBI Taxonomy" id="1432792"/>
    <lineage>
        <taxon>Bacteria</taxon>
        <taxon>Pseudomonadati</taxon>
        <taxon>Pseudomonadota</taxon>
        <taxon>Gammaproteobacteria</taxon>
        <taxon>Methylococcales</taxon>
        <taxon>Methylococcaceae</taxon>
        <taxon>Methylocaldum</taxon>
    </lineage>
</organism>
<dbReference type="PANTHER" id="PTHR11060">
    <property type="entry name" value="PROTEIN MEMO1"/>
    <property type="match status" value="1"/>
</dbReference>
<dbReference type="CDD" id="cd07361">
    <property type="entry name" value="MEMO_like"/>
    <property type="match status" value="1"/>
</dbReference>
<dbReference type="GO" id="GO:0051213">
    <property type="term" value="F:dioxygenase activity"/>
    <property type="evidence" value="ECO:0007669"/>
    <property type="project" value="UniProtKB-KW"/>
</dbReference>
<dbReference type="EMBL" id="AP017928">
    <property type="protein sequence ID" value="BBA37506.1"/>
    <property type="molecule type" value="Genomic_DNA"/>
</dbReference>
<reference evidence="3 4" key="1">
    <citation type="submission" date="2016-12" db="EMBL/GenBank/DDBJ databases">
        <title>Genome sequencing of Methylocaldum marinum.</title>
        <authorList>
            <person name="Takeuchi M."/>
            <person name="Kamagata Y."/>
            <person name="Hiraoka S."/>
            <person name="Oshima K."/>
            <person name="Hattori M."/>
            <person name="Iwasaki W."/>
        </authorList>
    </citation>
    <scope>NUCLEOTIDE SEQUENCE [LARGE SCALE GENOMIC DNA]</scope>
    <source>
        <strain evidence="3 4">S8</strain>
    </source>
</reference>
<dbReference type="PANTHER" id="PTHR11060:SF0">
    <property type="entry name" value="PROTEIN MEMO1"/>
    <property type="match status" value="1"/>
</dbReference>
<gene>
    <name evidence="3" type="ORF">sS8_5589</name>
</gene>
<dbReference type="Gene3D" id="3.40.830.10">
    <property type="entry name" value="LigB-like"/>
    <property type="match status" value="1"/>
</dbReference>
<evidence type="ECO:0000256" key="1">
    <source>
        <dbReference type="ARBA" id="ARBA00006315"/>
    </source>
</evidence>
<dbReference type="RefSeq" id="WP_119633051.1">
    <property type="nucleotide sequence ID" value="NZ_AP017928.1"/>
</dbReference>
<dbReference type="InterPro" id="IPR002737">
    <property type="entry name" value="MEMO1_fam"/>
</dbReference>
<comment type="similarity">
    <text evidence="1 2">Belongs to the MEMO1 family.</text>
</comment>
<dbReference type="Pfam" id="PF01875">
    <property type="entry name" value="Memo"/>
    <property type="match status" value="1"/>
</dbReference>
<dbReference type="HAMAP" id="MF_00055">
    <property type="entry name" value="MEMO1"/>
    <property type="match status" value="1"/>
</dbReference>
<keyword evidence="4" id="KW-1185">Reference proteome</keyword>
<accession>A0A286P4D0</accession>
<evidence type="ECO:0000256" key="2">
    <source>
        <dbReference type="HAMAP-Rule" id="MF_00055"/>
    </source>
</evidence>
<evidence type="ECO:0000313" key="3">
    <source>
        <dbReference type="EMBL" id="BBA37506.1"/>
    </source>
</evidence>
<name>A0A286P4D0_9GAMM</name>
<dbReference type="NCBIfam" id="TIGR04336">
    <property type="entry name" value="AmmeMemoSam_B"/>
    <property type="match status" value="1"/>
</dbReference>
<dbReference type="KEGG" id="mmai:sS8_5589"/>
<evidence type="ECO:0000313" key="4">
    <source>
        <dbReference type="Proteomes" id="UP000266313"/>
    </source>
</evidence>
<dbReference type="OrthoDB" id="9782820at2"/>
<keyword evidence="3" id="KW-0560">Oxidoreductase</keyword>
<proteinExistence type="inferred from homology"/>